<accession>A0A5N5T716</accession>
<comment type="function">
    <text evidence="13">Unusual broad substrate spectrum amino acid:sodium cotransporter that promotes absorption of the D isomers of essential amino acids. Neutral amino acids are the preferred substrates, especially methionine and phenylalanine.</text>
</comment>
<reference evidence="18 19" key="1">
    <citation type="journal article" date="2019" name="PLoS Biol.">
        <title>Sex chromosomes control vertical transmission of feminizing Wolbachia symbionts in an isopod.</title>
        <authorList>
            <person name="Becking T."/>
            <person name="Chebbi M.A."/>
            <person name="Giraud I."/>
            <person name="Moumen B."/>
            <person name="Laverre T."/>
            <person name="Caubet Y."/>
            <person name="Peccoud J."/>
            <person name="Gilbert C."/>
            <person name="Cordaux R."/>
        </authorList>
    </citation>
    <scope>NUCLEOTIDE SEQUENCE [LARGE SCALE GENOMIC DNA]</scope>
    <source>
        <strain evidence="18">ANa2</strain>
        <tissue evidence="18">Whole body excluding digestive tract and cuticle</tissue>
    </source>
</reference>
<comment type="subcellular location">
    <subcellularLocation>
        <location evidence="1">Membrane</location>
        <topology evidence="1">Multi-pass membrane protein</topology>
    </subcellularLocation>
</comment>
<evidence type="ECO:0000256" key="15">
    <source>
        <dbReference type="PIRSR" id="PIRSR600175-1"/>
    </source>
</evidence>
<dbReference type="Pfam" id="PF00209">
    <property type="entry name" value="SNF"/>
    <property type="match status" value="1"/>
</dbReference>
<dbReference type="CDD" id="cd10324">
    <property type="entry name" value="SLC6sbd"/>
    <property type="match status" value="1"/>
</dbReference>
<evidence type="ECO:0000256" key="7">
    <source>
        <dbReference type="ARBA" id="ARBA00022989"/>
    </source>
</evidence>
<evidence type="ECO:0000256" key="11">
    <source>
        <dbReference type="ARBA" id="ARBA00023180"/>
    </source>
</evidence>
<dbReference type="NCBIfam" id="NF037979">
    <property type="entry name" value="Na_transp"/>
    <property type="match status" value="1"/>
</dbReference>
<evidence type="ECO:0000256" key="8">
    <source>
        <dbReference type="ARBA" id="ARBA00023053"/>
    </source>
</evidence>
<keyword evidence="9" id="KW-0406">Ion transport</keyword>
<evidence type="ECO:0000256" key="5">
    <source>
        <dbReference type="ARBA" id="ARBA00022847"/>
    </source>
</evidence>
<feature type="transmembrane region" description="Helical" evidence="17">
    <location>
        <begin position="347"/>
        <end position="375"/>
    </location>
</feature>
<keyword evidence="15" id="KW-0479">Metal-binding</keyword>
<name>A0A5N5T716_9CRUS</name>
<dbReference type="SUPFAM" id="SSF161070">
    <property type="entry name" value="SNF-like"/>
    <property type="match status" value="1"/>
</dbReference>
<evidence type="ECO:0000256" key="6">
    <source>
        <dbReference type="ARBA" id="ARBA00022970"/>
    </source>
</evidence>
<keyword evidence="4 17" id="KW-0812">Transmembrane</keyword>
<evidence type="ECO:0000256" key="17">
    <source>
        <dbReference type="SAM" id="Phobius"/>
    </source>
</evidence>
<feature type="transmembrane region" description="Helical" evidence="17">
    <location>
        <begin position="205"/>
        <end position="229"/>
    </location>
</feature>
<keyword evidence="16" id="KW-1015">Disulfide bond</keyword>
<feature type="binding site" evidence="15">
    <location>
        <position position="24"/>
    </location>
    <ligand>
        <name>Na(+)</name>
        <dbReference type="ChEBI" id="CHEBI:29101"/>
        <label>1</label>
    </ligand>
</feature>
<evidence type="ECO:0000256" key="9">
    <source>
        <dbReference type="ARBA" id="ARBA00023065"/>
    </source>
</evidence>
<feature type="transmembrane region" description="Helical" evidence="17">
    <location>
        <begin position="7"/>
        <end position="26"/>
    </location>
</feature>
<evidence type="ECO:0000256" key="3">
    <source>
        <dbReference type="ARBA" id="ARBA00022448"/>
    </source>
</evidence>
<evidence type="ECO:0000256" key="13">
    <source>
        <dbReference type="ARBA" id="ARBA00037785"/>
    </source>
</evidence>
<dbReference type="AlphaFoldDB" id="A0A5N5T716"/>
<keyword evidence="10 17" id="KW-0472">Membrane</keyword>
<sequence>ERDQWSNPLEFIMSCIAMSVGLGNIWRFPATAMENGGGAFLIPYLVVLFFIGRPLYYMELCMGQFASYGCVKIWHMVPAMKGIGYSQVISTWAVVTYYVSLMATTMFYFFASFKSELPWSNCPANSSGCFDASLNHTFLNQSLHEDSMSASENYYSNVVTKTYKRGLDDGLFAPDLYLALCLLGSWLVLFVIISRGVKSSGKAAYFMALFPYVVLFGLLGKGLTLPGSWKGIKYFFTPDFSRLLELNVWKAAVGQCFFSLSVGFGSIVMLSSYNDFRHNVYRDALIISVTDTGTSILAGATTFGILGYLSEEMGVENVADVLKGGGTKLAFVTYPDVITHLNWYPQIFAVSFFLMLFTLGMGSATALTGVVITVVCDNLPNLSRFKVTVGVCILGFLLGLFYVTPQGEYILKLIDTYLGKECNTV</sequence>
<evidence type="ECO:0000256" key="10">
    <source>
        <dbReference type="ARBA" id="ARBA00023136"/>
    </source>
</evidence>
<keyword evidence="11" id="KW-0325">Glycoprotein</keyword>
<dbReference type="PRINTS" id="PR00176">
    <property type="entry name" value="NANEUSMPORT"/>
</dbReference>
<evidence type="ECO:0000313" key="18">
    <source>
        <dbReference type="EMBL" id="KAB7501838.1"/>
    </source>
</evidence>
<keyword evidence="19" id="KW-1185">Reference proteome</keyword>
<keyword evidence="3" id="KW-0813">Transport</keyword>
<keyword evidence="5" id="KW-0769">Symport</keyword>
<evidence type="ECO:0000256" key="16">
    <source>
        <dbReference type="PIRSR" id="PIRSR600175-2"/>
    </source>
</evidence>
<comment type="caution">
    <text evidence="18">The sequence shown here is derived from an EMBL/GenBank/DDBJ whole genome shotgun (WGS) entry which is preliminary data.</text>
</comment>
<dbReference type="PANTHER" id="PTHR11616">
    <property type="entry name" value="SODIUM/CHLORIDE DEPENDENT TRANSPORTER"/>
    <property type="match status" value="1"/>
</dbReference>
<dbReference type="GO" id="GO:0046872">
    <property type="term" value="F:metal ion binding"/>
    <property type="evidence" value="ECO:0007669"/>
    <property type="project" value="UniProtKB-KW"/>
</dbReference>
<dbReference type="InterPro" id="IPR000175">
    <property type="entry name" value="Na/ntran_symport"/>
</dbReference>
<proteinExistence type="inferred from homology"/>
<feature type="transmembrane region" description="Helical" evidence="17">
    <location>
        <begin position="89"/>
        <end position="111"/>
    </location>
</feature>
<evidence type="ECO:0000256" key="14">
    <source>
        <dbReference type="ARBA" id="ARBA00040215"/>
    </source>
</evidence>
<organism evidence="18 19">
    <name type="scientific">Armadillidium nasatum</name>
    <dbReference type="NCBI Taxonomy" id="96803"/>
    <lineage>
        <taxon>Eukaryota</taxon>
        <taxon>Metazoa</taxon>
        <taxon>Ecdysozoa</taxon>
        <taxon>Arthropoda</taxon>
        <taxon>Crustacea</taxon>
        <taxon>Multicrustacea</taxon>
        <taxon>Malacostraca</taxon>
        <taxon>Eumalacostraca</taxon>
        <taxon>Peracarida</taxon>
        <taxon>Isopoda</taxon>
        <taxon>Oniscidea</taxon>
        <taxon>Crinocheta</taxon>
        <taxon>Armadillidiidae</taxon>
        <taxon>Armadillidium</taxon>
    </lineage>
</organism>
<evidence type="ECO:0000256" key="12">
    <source>
        <dbReference type="ARBA" id="ARBA00023201"/>
    </source>
</evidence>
<feature type="disulfide bond" evidence="16">
    <location>
        <begin position="122"/>
        <end position="129"/>
    </location>
</feature>
<evidence type="ECO:0000256" key="1">
    <source>
        <dbReference type="ARBA" id="ARBA00004141"/>
    </source>
</evidence>
<keyword evidence="6" id="KW-0029">Amino-acid transport</keyword>
<feature type="binding site" evidence="15">
    <location>
        <position position="20"/>
    </location>
    <ligand>
        <name>Na(+)</name>
        <dbReference type="ChEBI" id="CHEBI:29101"/>
        <label>1</label>
    </ligand>
</feature>
<dbReference type="GO" id="GO:0089718">
    <property type="term" value="P:amino acid import across plasma membrane"/>
    <property type="evidence" value="ECO:0007669"/>
    <property type="project" value="TreeGrafter"/>
</dbReference>
<feature type="transmembrane region" description="Helical" evidence="17">
    <location>
        <begin position="285"/>
        <end position="309"/>
    </location>
</feature>
<gene>
    <name evidence="18" type="primary">NAAT1_0</name>
    <name evidence="18" type="ORF">Anas_10612</name>
</gene>
<evidence type="ECO:0000313" key="19">
    <source>
        <dbReference type="Proteomes" id="UP000326759"/>
    </source>
</evidence>
<dbReference type="PROSITE" id="PS50267">
    <property type="entry name" value="NA_NEUROTRAN_SYMP_3"/>
    <property type="match status" value="1"/>
</dbReference>
<feature type="transmembrane region" description="Helical" evidence="17">
    <location>
        <begin position="387"/>
        <end position="404"/>
    </location>
</feature>
<dbReference type="InterPro" id="IPR037272">
    <property type="entry name" value="SNS_sf"/>
</dbReference>
<dbReference type="PANTHER" id="PTHR11616:SF321">
    <property type="entry name" value="SODIUM-DEPENDENT NUTRIENT AMINO ACID TRANSPORTER 1-RELATED"/>
    <property type="match status" value="1"/>
</dbReference>
<feature type="transmembrane region" description="Helical" evidence="17">
    <location>
        <begin position="38"/>
        <end position="56"/>
    </location>
</feature>
<evidence type="ECO:0000256" key="4">
    <source>
        <dbReference type="ARBA" id="ARBA00022692"/>
    </source>
</evidence>
<feature type="non-terminal residue" evidence="18">
    <location>
        <position position="1"/>
    </location>
</feature>
<dbReference type="OrthoDB" id="6581954at2759"/>
<feature type="transmembrane region" description="Helical" evidence="17">
    <location>
        <begin position="249"/>
        <end position="273"/>
    </location>
</feature>
<dbReference type="Proteomes" id="UP000326759">
    <property type="component" value="Unassembled WGS sequence"/>
</dbReference>
<dbReference type="EMBL" id="SEYY01009341">
    <property type="protein sequence ID" value="KAB7501838.1"/>
    <property type="molecule type" value="Genomic_DNA"/>
</dbReference>
<comment type="similarity">
    <text evidence="2">Belongs to the sodium:neurotransmitter symporter (SNF) (TC 2.A.22) family.</text>
</comment>
<dbReference type="GO" id="GO:0015179">
    <property type="term" value="F:L-amino acid transmembrane transporter activity"/>
    <property type="evidence" value="ECO:0007669"/>
    <property type="project" value="TreeGrafter"/>
</dbReference>
<protein>
    <recommendedName>
        <fullName evidence="14">Sodium-dependent nutrient amino acid transporter 1</fullName>
    </recommendedName>
</protein>
<feature type="binding site" evidence="15">
    <location>
        <position position="359"/>
    </location>
    <ligand>
        <name>Na(+)</name>
        <dbReference type="ChEBI" id="CHEBI:29101"/>
        <label>1</label>
    </ligand>
</feature>
<feature type="binding site" evidence="15">
    <location>
        <position position="363"/>
    </location>
    <ligand>
        <name>Na(+)</name>
        <dbReference type="ChEBI" id="CHEBI:29101"/>
        <label>1</label>
    </ligand>
</feature>
<dbReference type="GO" id="GO:0005283">
    <property type="term" value="F:amino acid:sodium symporter activity"/>
    <property type="evidence" value="ECO:0007669"/>
    <property type="project" value="TreeGrafter"/>
</dbReference>
<feature type="binding site" evidence="15">
    <location>
        <position position="259"/>
    </location>
    <ligand>
        <name>Na(+)</name>
        <dbReference type="ChEBI" id="CHEBI:29101"/>
        <label>1</label>
    </ligand>
</feature>
<evidence type="ECO:0000256" key="2">
    <source>
        <dbReference type="ARBA" id="ARBA00006459"/>
    </source>
</evidence>
<feature type="transmembrane region" description="Helical" evidence="17">
    <location>
        <begin position="176"/>
        <end position="193"/>
    </location>
</feature>
<dbReference type="GO" id="GO:0005886">
    <property type="term" value="C:plasma membrane"/>
    <property type="evidence" value="ECO:0007669"/>
    <property type="project" value="TreeGrafter"/>
</dbReference>
<keyword evidence="12" id="KW-0739">Sodium transport</keyword>
<keyword evidence="7 17" id="KW-1133">Transmembrane helix</keyword>
<keyword evidence="8 15" id="KW-0915">Sodium</keyword>